<keyword evidence="3" id="KW-1185">Reference proteome</keyword>
<gene>
    <name evidence="2" type="ORF">EV192_10372</name>
</gene>
<feature type="region of interest" description="Disordered" evidence="1">
    <location>
        <begin position="195"/>
        <end position="215"/>
    </location>
</feature>
<dbReference type="EMBL" id="SLWS01000003">
    <property type="protein sequence ID" value="TCO60497.1"/>
    <property type="molecule type" value="Genomic_DNA"/>
</dbReference>
<evidence type="ECO:0000313" key="2">
    <source>
        <dbReference type="EMBL" id="TCO60497.1"/>
    </source>
</evidence>
<dbReference type="InterPro" id="IPR036597">
    <property type="entry name" value="Fido-like_dom_sf"/>
</dbReference>
<comment type="caution">
    <text evidence="2">The sequence shown here is derived from an EMBL/GenBank/DDBJ whole genome shotgun (WGS) entry which is preliminary data.</text>
</comment>
<name>A0A4R2JNG3_9PSEU</name>
<sequence>MTSAEGESPRNALSMGSRLRNTKALGFKLKLDALRGTEPESVPAPRKRGEGVDEAAIANAETKLADQMRRHPEYRGFPERESWKLVMDGNKHLAPPGTTKLTQVKYRFENEHGYLVAMLGALTAMLADVDRPLTCRYYEHLHDLCVDNVYNTRGVLMSKGYRGSTSGGTVRFGVRPGQTWSQEGYDELKAKFAARASDPPRHRRGNPVGKRMDSDPAMMAGPTVENKQVVIAPVDPFTASGYVEDILAAYEHDIASLGVPPANSDQRITAIARCCQDLDQIHVFSDGNIRTVVFVVLTKLLLQNKLSPAVLMEPNLLDCMSVQQITAAIKAGQDYFTRLRGR</sequence>
<proteinExistence type="predicted"/>
<dbReference type="Proteomes" id="UP000295680">
    <property type="component" value="Unassembled WGS sequence"/>
</dbReference>
<dbReference type="RefSeq" id="WP_132115520.1">
    <property type="nucleotide sequence ID" value="NZ_SLWS01000003.1"/>
</dbReference>
<accession>A0A4R2JNG3</accession>
<protein>
    <submittedName>
        <fullName evidence="2">Fic/DOC family protein</fullName>
    </submittedName>
</protein>
<organism evidence="2 3">
    <name type="scientific">Actinocrispum wychmicini</name>
    <dbReference type="NCBI Taxonomy" id="1213861"/>
    <lineage>
        <taxon>Bacteria</taxon>
        <taxon>Bacillati</taxon>
        <taxon>Actinomycetota</taxon>
        <taxon>Actinomycetes</taxon>
        <taxon>Pseudonocardiales</taxon>
        <taxon>Pseudonocardiaceae</taxon>
        <taxon>Actinocrispum</taxon>
    </lineage>
</organism>
<reference evidence="2 3" key="1">
    <citation type="submission" date="2019-03" db="EMBL/GenBank/DDBJ databases">
        <title>Genomic Encyclopedia of Type Strains, Phase IV (KMG-IV): sequencing the most valuable type-strain genomes for metagenomic binning, comparative biology and taxonomic classification.</title>
        <authorList>
            <person name="Goeker M."/>
        </authorList>
    </citation>
    <scope>NUCLEOTIDE SEQUENCE [LARGE SCALE GENOMIC DNA]</scope>
    <source>
        <strain evidence="2 3">DSM 45934</strain>
    </source>
</reference>
<dbReference type="AlphaFoldDB" id="A0A4R2JNG3"/>
<evidence type="ECO:0000313" key="3">
    <source>
        <dbReference type="Proteomes" id="UP000295680"/>
    </source>
</evidence>
<dbReference type="Gene3D" id="1.10.3290.10">
    <property type="entry name" value="Fido-like domain"/>
    <property type="match status" value="1"/>
</dbReference>
<dbReference type="OrthoDB" id="6196979at2"/>
<evidence type="ECO:0000256" key="1">
    <source>
        <dbReference type="SAM" id="MobiDB-lite"/>
    </source>
</evidence>